<name>A0A7J6N4S6_PERCH</name>
<feature type="region of interest" description="Disordered" evidence="2">
    <location>
        <begin position="343"/>
        <end position="363"/>
    </location>
</feature>
<feature type="compositionally biased region" description="Basic and acidic residues" evidence="2">
    <location>
        <begin position="493"/>
        <end position="511"/>
    </location>
</feature>
<feature type="coiled-coil region" evidence="1">
    <location>
        <begin position="145"/>
        <end position="179"/>
    </location>
</feature>
<dbReference type="AlphaFoldDB" id="A0A7J6N4S6"/>
<keyword evidence="6" id="KW-1185">Reference proteome</keyword>
<feature type="domain" description="Integrator complex subunit 3 N-terminal" evidence="4">
    <location>
        <begin position="716"/>
        <end position="894"/>
    </location>
</feature>
<organism evidence="5 6">
    <name type="scientific">Perkinsus chesapeaki</name>
    <name type="common">Clam parasite</name>
    <name type="synonym">Perkinsus andrewsi</name>
    <dbReference type="NCBI Taxonomy" id="330153"/>
    <lineage>
        <taxon>Eukaryota</taxon>
        <taxon>Sar</taxon>
        <taxon>Alveolata</taxon>
        <taxon>Perkinsozoa</taxon>
        <taxon>Perkinsea</taxon>
        <taxon>Perkinsida</taxon>
        <taxon>Perkinsidae</taxon>
        <taxon>Perkinsus</taxon>
    </lineage>
</organism>
<evidence type="ECO:0000259" key="4">
    <source>
        <dbReference type="Pfam" id="PF10189"/>
    </source>
</evidence>
<dbReference type="EMBL" id="JAAPAO010000005">
    <property type="protein sequence ID" value="KAF4677951.1"/>
    <property type="molecule type" value="Genomic_DNA"/>
</dbReference>
<accession>A0A7J6N4S6</accession>
<sequence>MEELGRAERLWQTERASMQEELRRSYDMINKAKEQVNNNNMVITRLEGELSMKDSRIEELKGDLREAQRRVRANAREVDELQKRIANLEDSSVEEDKDTKDDKANERLYYYIIAIALVILGVAELVAARSDARQQVYSVEAKEEVERLTLSLEETKLSLEGIEDDRESLKEQLKKALIDKEESALALADSLQTLASSRDEFRRFSEDQLKKESALLERLADSQSVMSSARSMASQAYDMRISTTTPQQEHTTALVAPSNRRPLEYYIGGEGSTAPPSNVSSAVYPPSSIGSEIIRGQNCNTKTAAVPHPTSPSTPIVTLPSFTPMPEKEALSATEGQDAYDTAQDELPSNHRPTKCSSDDASSAGVAEAVGGLATPRGTNAATSVVLSEDNDITRYDPYEEEQSWLTAGSPTGVISPANRSSSRDRQQQQQELSPLTMETPLREDNTDNGDTSDDGADNNLPDVVSNIEAWFRAGNGMSPLDVASEAPSANRLAERRAAMKREKRRSDSIDRSSCPSRTPRTMSPRKSTPSSTPAGRRGPHSGGMARPKANPKAVMKKLPLGKISFTGGSMSAGGYSRRLPDSSRRRGSTGSLNSATEDHDCGAVVVLAGSGHTKGGRVRRGEVEYASSSVTPTSSVKGGRESRLHQCVQIIKASDFGSRCSDKRYIGWVTNICRHQHDRDAVSTALCDIAAQPSSSGGIDPHRCGRVLKVVEDFINKGDFSSGIVHLTQSLLPFLITYTDTFINKKEIRLCQATFIKFATLLSPYIQYKDTSTVPTEKIVEQCETLISKLWKSDKSRPWIAAIGRDLIRVLLPISKCNGVTDIWHNLTTGDKTGRRLAKVCSLSTPYWLHKHLISQTEEEELSALFSAFVAGSQKQMQDQYFEKSFKSEGHLLQHHVINTTRAVLCGDLHNLDTEGNLCQLRNRYGGTAVSAVQAYFRLSLIIDPLLGAAGEPVSVDGSSSNVDEDALVRLLISNRDDLISHSYREWDPQLPPPITPKVDKEKPTVLDAFMPVHDLIYEELPTQRSIAVPLLVVLGLSIDNFLPEFKAAGNHLSRQSLASSVSQTLFQCTVETLRRGRDYSNDTLVGRVEVLGLATRLPESLQACFGAVSKCIDMLCASREEYDTPEWIDKSPRAVLQRLIMPEPEPAAPPIPAATTTVNELDGPIMDSEDDDDDDLANYSEISDTESSASVMTETAPFPEPQAREEEEYTTDNTAVNPAIPHPGNEQLTTEVSPTPTTPAAADGCPDEGKGGKVMKLLMLLQKGQQG</sequence>
<keyword evidence="3" id="KW-0472">Membrane</keyword>
<feature type="region of interest" description="Disordered" evidence="2">
    <location>
        <begin position="1146"/>
        <end position="1252"/>
    </location>
</feature>
<feature type="compositionally biased region" description="Polar residues" evidence="2">
    <location>
        <begin position="1228"/>
        <end position="1237"/>
    </location>
</feature>
<feature type="compositionally biased region" description="Polar residues" evidence="2">
    <location>
        <begin position="1182"/>
        <end position="1195"/>
    </location>
</feature>
<evidence type="ECO:0000313" key="6">
    <source>
        <dbReference type="Proteomes" id="UP000591131"/>
    </source>
</evidence>
<comment type="caution">
    <text evidence="5">The sequence shown here is derived from an EMBL/GenBank/DDBJ whole genome shotgun (WGS) entry which is preliminary data.</text>
</comment>
<keyword evidence="3" id="KW-0812">Transmembrane</keyword>
<dbReference type="OrthoDB" id="436971at2759"/>
<dbReference type="Proteomes" id="UP000591131">
    <property type="component" value="Unassembled WGS sequence"/>
</dbReference>
<feature type="region of interest" description="Disordered" evidence="2">
    <location>
        <begin position="402"/>
        <end position="462"/>
    </location>
</feature>
<evidence type="ECO:0000256" key="1">
    <source>
        <dbReference type="SAM" id="Coils"/>
    </source>
</evidence>
<feature type="compositionally biased region" description="Polar residues" evidence="2">
    <location>
        <begin position="512"/>
        <end position="534"/>
    </location>
</feature>
<feature type="coiled-coil region" evidence="1">
    <location>
        <begin position="15"/>
        <end position="98"/>
    </location>
</feature>
<feature type="transmembrane region" description="Helical" evidence="3">
    <location>
        <begin position="108"/>
        <end position="128"/>
    </location>
</feature>
<feature type="region of interest" description="Disordered" evidence="2">
    <location>
        <begin position="303"/>
        <end position="323"/>
    </location>
</feature>
<evidence type="ECO:0000256" key="2">
    <source>
        <dbReference type="SAM" id="MobiDB-lite"/>
    </source>
</evidence>
<dbReference type="InterPro" id="IPR019333">
    <property type="entry name" value="INTS3_N"/>
</dbReference>
<proteinExistence type="predicted"/>
<feature type="compositionally biased region" description="Acidic residues" evidence="2">
    <location>
        <begin position="1169"/>
        <end position="1178"/>
    </location>
</feature>
<feature type="region of interest" description="Disordered" evidence="2">
    <location>
        <begin position="480"/>
        <end position="552"/>
    </location>
</feature>
<keyword evidence="3" id="KW-1133">Transmembrane helix</keyword>
<feature type="region of interest" description="Disordered" evidence="2">
    <location>
        <begin position="566"/>
        <end position="597"/>
    </location>
</feature>
<gene>
    <name evidence="5" type="ORF">FOL47_008055</name>
</gene>
<keyword evidence="1" id="KW-0175">Coiled coil</keyword>
<reference evidence="5 6" key="1">
    <citation type="submission" date="2020-04" db="EMBL/GenBank/DDBJ databases">
        <title>Perkinsus chesapeaki whole genome sequence.</title>
        <authorList>
            <person name="Bogema D.R."/>
        </authorList>
    </citation>
    <scope>NUCLEOTIDE SEQUENCE [LARGE SCALE GENOMIC DNA]</scope>
    <source>
        <strain evidence="5">ATCC PRA-425</strain>
    </source>
</reference>
<evidence type="ECO:0000313" key="5">
    <source>
        <dbReference type="EMBL" id="KAF4677951.1"/>
    </source>
</evidence>
<feature type="compositionally biased region" description="Acidic residues" evidence="2">
    <location>
        <begin position="447"/>
        <end position="457"/>
    </location>
</feature>
<dbReference type="Pfam" id="PF10189">
    <property type="entry name" value="Ints3_N"/>
    <property type="match status" value="1"/>
</dbReference>
<dbReference type="Gene3D" id="1.20.5.300">
    <property type="match status" value="1"/>
</dbReference>
<evidence type="ECO:0000256" key="3">
    <source>
        <dbReference type="SAM" id="Phobius"/>
    </source>
</evidence>
<protein>
    <recommendedName>
        <fullName evidence="4">Integrator complex subunit 3 N-terminal domain-containing protein</fullName>
    </recommendedName>
</protein>